<feature type="compositionally biased region" description="Basic and acidic residues" evidence="1">
    <location>
        <begin position="81"/>
        <end position="108"/>
    </location>
</feature>
<feature type="region of interest" description="Disordered" evidence="1">
    <location>
        <begin position="161"/>
        <end position="192"/>
    </location>
</feature>
<accession>A0A8S9KX57</accession>
<evidence type="ECO:0000313" key="3">
    <source>
        <dbReference type="Proteomes" id="UP000712281"/>
    </source>
</evidence>
<evidence type="ECO:0000256" key="1">
    <source>
        <dbReference type="SAM" id="MobiDB-lite"/>
    </source>
</evidence>
<feature type="compositionally biased region" description="Basic and acidic residues" evidence="1">
    <location>
        <begin position="37"/>
        <end position="61"/>
    </location>
</feature>
<feature type="region of interest" description="Disordered" evidence="1">
    <location>
        <begin position="1"/>
        <end position="125"/>
    </location>
</feature>
<dbReference type="AlphaFoldDB" id="A0A8S9KX57"/>
<feature type="compositionally biased region" description="Basic and acidic residues" evidence="1">
    <location>
        <begin position="178"/>
        <end position="192"/>
    </location>
</feature>
<organism evidence="2 3">
    <name type="scientific">Brassica cretica</name>
    <name type="common">Mustard</name>
    <dbReference type="NCBI Taxonomy" id="69181"/>
    <lineage>
        <taxon>Eukaryota</taxon>
        <taxon>Viridiplantae</taxon>
        <taxon>Streptophyta</taxon>
        <taxon>Embryophyta</taxon>
        <taxon>Tracheophyta</taxon>
        <taxon>Spermatophyta</taxon>
        <taxon>Magnoliopsida</taxon>
        <taxon>eudicotyledons</taxon>
        <taxon>Gunneridae</taxon>
        <taxon>Pentapetalae</taxon>
        <taxon>rosids</taxon>
        <taxon>malvids</taxon>
        <taxon>Brassicales</taxon>
        <taxon>Brassicaceae</taxon>
        <taxon>Brassiceae</taxon>
        <taxon>Brassica</taxon>
    </lineage>
</organism>
<reference evidence="2" key="1">
    <citation type="submission" date="2019-12" db="EMBL/GenBank/DDBJ databases">
        <title>Genome sequencing and annotation of Brassica cretica.</title>
        <authorList>
            <person name="Studholme D.J."/>
            <person name="Sarris P.F."/>
        </authorList>
    </citation>
    <scope>NUCLEOTIDE SEQUENCE</scope>
    <source>
        <strain evidence="2">PFS-001/15</strain>
        <tissue evidence="2">Leaf</tissue>
    </source>
</reference>
<dbReference type="EMBL" id="QGKW02000717">
    <property type="protein sequence ID" value="KAF2600310.1"/>
    <property type="molecule type" value="Genomic_DNA"/>
</dbReference>
<sequence length="192" mass="21665">MTEQDDDHDGVKLMMNSTKTKRACSRAQHQRGAGARLVDDTGRAWLRWRGETPRTHTEGWLRPRKHGRDSSLGRSRRRPQTRAEHDSGFVAESSRENRGRRTRISADRGEEDGPTAELGCGGEERRRGLTQRVGCDRGNMADTRAWEGADADHRRGLSRVLQGEPRPDVAEVSSPRFSRAEGDKPRFDLIPV</sequence>
<proteinExistence type="predicted"/>
<gene>
    <name evidence="2" type="ORF">F2Q68_00008846</name>
</gene>
<evidence type="ECO:0000313" key="2">
    <source>
        <dbReference type="EMBL" id="KAF2600310.1"/>
    </source>
</evidence>
<protein>
    <submittedName>
        <fullName evidence="2">Uncharacterized protein</fullName>
    </submittedName>
</protein>
<name>A0A8S9KX57_BRACR</name>
<comment type="caution">
    <text evidence="2">The sequence shown here is derived from an EMBL/GenBank/DDBJ whole genome shotgun (WGS) entry which is preliminary data.</text>
</comment>
<dbReference type="Proteomes" id="UP000712281">
    <property type="component" value="Unassembled WGS sequence"/>
</dbReference>